<dbReference type="InterPro" id="IPR039528">
    <property type="entry name" value="DPM1-like"/>
</dbReference>
<dbReference type="InterPro" id="IPR014756">
    <property type="entry name" value="Ig_E-set"/>
</dbReference>
<evidence type="ECO:0000256" key="6">
    <source>
        <dbReference type="RuleBase" id="RU365083"/>
    </source>
</evidence>
<evidence type="ECO:0000256" key="4">
    <source>
        <dbReference type="ARBA" id="ARBA00022676"/>
    </source>
</evidence>
<comment type="function">
    <text evidence="6">Transfers mannose from GDP-mannose to dolichol monophosphate to form dolichol phosphate mannose (Dol-P-Man) which is the mannosyl donor in pathways leading to N-glycosylation, glycosyl phosphatidylinositol membrane anchoring, and O-mannosylation of proteins.</text>
</comment>
<dbReference type="EMBL" id="CAJPWZ010001950">
    <property type="protein sequence ID" value="CAG2227135.1"/>
    <property type="molecule type" value="Genomic_DNA"/>
</dbReference>
<protein>
    <recommendedName>
        <fullName evidence="3 6">Dolichol-phosphate mannosyltransferase subunit 1</fullName>
        <ecNumber evidence="2 6">2.4.1.83</ecNumber>
    </recommendedName>
</protein>
<evidence type="ECO:0000256" key="7">
    <source>
        <dbReference type="SAM" id="Phobius"/>
    </source>
</evidence>
<dbReference type="GO" id="GO:0005789">
    <property type="term" value="C:endoplasmic reticulum membrane"/>
    <property type="evidence" value="ECO:0007669"/>
    <property type="project" value="TreeGrafter"/>
</dbReference>
<keyword evidence="10" id="KW-1185">Reference proteome</keyword>
<keyword evidence="4 6" id="KW-0328">Glycosyltransferase</keyword>
<dbReference type="GO" id="GO:0004582">
    <property type="term" value="F:dolichyl-phosphate beta-D-mannosyltransferase activity"/>
    <property type="evidence" value="ECO:0007669"/>
    <property type="project" value="UniProtKB-UniRule"/>
</dbReference>
<feature type="domain" description="MD-2-related lipid-recognition" evidence="8">
    <location>
        <begin position="258"/>
        <end position="380"/>
    </location>
</feature>
<reference evidence="9" key="1">
    <citation type="submission" date="2021-03" db="EMBL/GenBank/DDBJ databases">
        <authorList>
            <person name="Bekaert M."/>
        </authorList>
    </citation>
    <scope>NUCLEOTIDE SEQUENCE</scope>
</reference>
<dbReference type="CDD" id="cd06442">
    <property type="entry name" value="DPM1_like"/>
    <property type="match status" value="1"/>
</dbReference>
<keyword evidence="5 6" id="KW-0808">Transferase</keyword>
<organism evidence="9 10">
    <name type="scientific">Mytilus edulis</name>
    <name type="common">Blue mussel</name>
    <dbReference type="NCBI Taxonomy" id="6550"/>
    <lineage>
        <taxon>Eukaryota</taxon>
        <taxon>Metazoa</taxon>
        <taxon>Spiralia</taxon>
        <taxon>Lophotrochozoa</taxon>
        <taxon>Mollusca</taxon>
        <taxon>Bivalvia</taxon>
        <taxon>Autobranchia</taxon>
        <taxon>Pteriomorphia</taxon>
        <taxon>Mytilida</taxon>
        <taxon>Mytiloidea</taxon>
        <taxon>Mytilidae</taxon>
        <taxon>Mytilinae</taxon>
        <taxon>Mytilus</taxon>
    </lineage>
</organism>
<proteinExistence type="inferred from homology"/>
<evidence type="ECO:0000256" key="5">
    <source>
        <dbReference type="ARBA" id="ARBA00022679"/>
    </source>
</evidence>
<comment type="similarity">
    <text evidence="1 6">Belongs to the glycosyltransferase 2 family.</text>
</comment>
<dbReference type="PANTHER" id="PTHR43398:SF1">
    <property type="entry name" value="DOLICHOL-PHOSPHATE MANNOSYLTRANSFERASE SUBUNIT 1"/>
    <property type="match status" value="1"/>
</dbReference>
<dbReference type="GO" id="GO:0006506">
    <property type="term" value="P:GPI anchor biosynthetic process"/>
    <property type="evidence" value="ECO:0007669"/>
    <property type="project" value="TreeGrafter"/>
</dbReference>
<dbReference type="SUPFAM" id="SSF81296">
    <property type="entry name" value="E set domains"/>
    <property type="match status" value="1"/>
</dbReference>
<evidence type="ECO:0000313" key="9">
    <source>
        <dbReference type="EMBL" id="CAG2227135.1"/>
    </source>
</evidence>
<evidence type="ECO:0000259" key="8">
    <source>
        <dbReference type="SMART" id="SM00737"/>
    </source>
</evidence>
<dbReference type="Pfam" id="PF00535">
    <property type="entry name" value="Glycos_transf_2"/>
    <property type="match status" value="1"/>
</dbReference>
<comment type="pathway">
    <text evidence="6">Protein modification; protein glycosylation.</text>
</comment>
<feature type="transmembrane region" description="Helical" evidence="7">
    <location>
        <begin position="185"/>
        <end position="206"/>
    </location>
</feature>
<name>A0A8S3T029_MYTED</name>
<dbReference type="InterPro" id="IPR029044">
    <property type="entry name" value="Nucleotide-diphossugar_trans"/>
</dbReference>
<dbReference type="AlphaFoldDB" id="A0A8S3T029"/>
<dbReference type="Proteomes" id="UP000683360">
    <property type="component" value="Unassembled WGS sequence"/>
</dbReference>
<dbReference type="PANTHER" id="PTHR43398">
    <property type="entry name" value="DOLICHOL-PHOSPHATE MANNOSYLTRANSFERASE SUBUNIT 1"/>
    <property type="match status" value="1"/>
</dbReference>
<dbReference type="InterPro" id="IPR001173">
    <property type="entry name" value="Glyco_trans_2-like"/>
</dbReference>
<evidence type="ECO:0000256" key="1">
    <source>
        <dbReference type="ARBA" id="ARBA00006739"/>
    </source>
</evidence>
<comment type="subunit">
    <text evidence="6">Component of the dolichol-phosphate mannose (DPM) synthase complex.</text>
</comment>
<comment type="subcellular location">
    <subcellularLocation>
        <location evidence="6">Endoplasmic reticulum</location>
    </subcellularLocation>
</comment>
<keyword evidence="7" id="KW-1133">Transmembrane helix</keyword>
<dbReference type="Gene3D" id="3.90.550.10">
    <property type="entry name" value="Spore Coat Polysaccharide Biosynthesis Protein SpsA, Chain A"/>
    <property type="match status" value="1"/>
</dbReference>
<dbReference type="SUPFAM" id="SSF53448">
    <property type="entry name" value="Nucleotide-diphospho-sugar transferases"/>
    <property type="match status" value="1"/>
</dbReference>
<dbReference type="SMART" id="SM00737">
    <property type="entry name" value="ML"/>
    <property type="match status" value="1"/>
</dbReference>
<comment type="catalytic activity">
    <reaction evidence="6">
        <text>a di-trans,poly-cis-dolichyl phosphate + GDP-alpha-D-mannose = a di-trans,poly-cis-dolichyl beta-D-mannosyl phosphate + GDP</text>
        <dbReference type="Rhea" id="RHEA:21184"/>
        <dbReference type="Rhea" id="RHEA-COMP:19498"/>
        <dbReference type="Rhea" id="RHEA-COMP:19501"/>
        <dbReference type="ChEBI" id="CHEBI:57527"/>
        <dbReference type="ChEBI" id="CHEBI:57683"/>
        <dbReference type="ChEBI" id="CHEBI:58189"/>
        <dbReference type="ChEBI" id="CHEBI:58211"/>
    </reaction>
</comment>
<gene>
    <name evidence="9" type="ORF">MEDL_40196</name>
</gene>
<dbReference type="EC" id="2.4.1.83" evidence="2 6"/>
<keyword evidence="7" id="KW-0812">Transmembrane</keyword>
<keyword evidence="6" id="KW-0256">Endoplasmic reticulum</keyword>
<dbReference type="GO" id="GO:0006488">
    <property type="term" value="P:dolichol-linked oligosaccharide biosynthetic process"/>
    <property type="evidence" value="ECO:0007669"/>
    <property type="project" value="TreeGrafter"/>
</dbReference>
<comment type="caution">
    <text evidence="9">The sequence shown here is derived from an EMBL/GenBank/DDBJ whole genome shotgun (WGS) entry which is preliminary data.</text>
</comment>
<sequence length="455" mass="52097">MAEKKNKYSVLLPTYNEKDNLPLIVWLIVKYFTEVLRPREKKLGLGTAYIHGMKHATGNFIIIMDADLSHHPKFIPEFIKKQKEGDYDVVSGTRYSGDGGVYGWDIKRKVVSRTANYITQVLLRPGASDVTGSFRLYKKEILEKLINACVSKGYVFQMEMIVRATQFGCSIGELKHGVLVRSSTLNFGILLYLDFTHLWLSLYMIFFNHGPPEEILKTNLKKSAGKKVNEDVDELTDSEIAWRKFIKDNNYVAIGTLWDSCDGDKDTIGKVILLPDKQSGGIKSRTFVNVTFDEEYNGGELGISVKYNGKDLYDNKWDFCSIDENEEEEDRQVFCPYKPGFHAWITDRKVPKYLPKGTYFSKTWLTDGDGELVACGFSEFLRSAIDNQGYLGVPRTNWTSKKKLVNGYGGREKNSGRVRWFLSELNHLSRCTPWRLSRKAPNQSRREDPLDNRTS</sequence>
<dbReference type="GO" id="GO:0035269">
    <property type="term" value="P:protein O-linked glycosylation via mannose"/>
    <property type="evidence" value="ECO:0007669"/>
    <property type="project" value="TreeGrafter"/>
</dbReference>
<dbReference type="InterPro" id="IPR003172">
    <property type="entry name" value="ML_dom"/>
</dbReference>
<dbReference type="OrthoDB" id="5970827at2759"/>
<evidence type="ECO:0000313" key="10">
    <source>
        <dbReference type="Proteomes" id="UP000683360"/>
    </source>
</evidence>
<evidence type="ECO:0000256" key="3">
    <source>
        <dbReference type="ARBA" id="ARBA00014858"/>
    </source>
</evidence>
<keyword evidence="7" id="KW-0472">Membrane</keyword>
<accession>A0A8S3T029</accession>
<evidence type="ECO:0000256" key="2">
    <source>
        <dbReference type="ARBA" id="ARBA00012704"/>
    </source>
</evidence>